<name>L1II67_GUITC</name>
<dbReference type="RefSeq" id="XP_005822747.1">
    <property type="nucleotide sequence ID" value="XM_005822690.1"/>
</dbReference>
<sequence length="339" mass="38338">MAEACLEQWKARTAAVSLARKATSQEERSLALRRAALNGWSSTCTARVATQNEHRGQNSCLVHPSATDKNHPRLVCPVSSPRTRAPTRTDASVSRHSIRSNESMASNVSLDADVDQKIWEHTEGKKDQEEMTKLAKRMEKLSNQVVYLESKNKILENENRALTAQATADRQLASYASSYSSAALQSLEEKKALERKLQQEALEADALRDLLRMKDDTISDLKREADEHAERISQLQGTIEYLQRRMQENENEKMSLKKETERLSQELETKTTYKDVAVQANPDVMEKLIESDSEISHVSLDENHLEEDFKSADLLFDESGKHSSPCYHEFKSLAVDEST</sequence>
<dbReference type="AlphaFoldDB" id="L1II67"/>
<dbReference type="HOGENOM" id="CLU_820012_0_0_1"/>
<proteinExistence type="predicted"/>
<evidence type="ECO:0000256" key="1">
    <source>
        <dbReference type="SAM" id="Coils"/>
    </source>
</evidence>
<feature type="compositionally biased region" description="Polar residues" evidence="2">
    <location>
        <begin position="89"/>
        <end position="107"/>
    </location>
</feature>
<dbReference type="Proteomes" id="UP000011087">
    <property type="component" value="Unassembled WGS sequence"/>
</dbReference>
<evidence type="ECO:0000313" key="5">
    <source>
        <dbReference type="Proteomes" id="UP000011087"/>
    </source>
</evidence>
<keyword evidence="5" id="KW-1185">Reference proteome</keyword>
<evidence type="ECO:0000256" key="2">
    <source>
        <dbReference type="SAM" id="MobiDB-lite"/>
    </source>
</evidence>
<reference evidence="5" key="2">
    <citation type="submission" date="2012-11" db="EMBL/GenBank/DDBJ databases">
        <authorList>
            <person name="Kuo A."/>
            <person name="Curtis B.A."/>
            <person name="Tanifuji G."/>
            <person name="Burki F."/>
            <person name="Gruber A."/>
            <person name="Irimia M."/>
            <person name="Maruyama S."/>
            <person name="Arias M.C."/>
            <person name="Ball S.G."/>
            <person name="Gile G.H."/>
            <person name="Hirakawa Y."/>
            <person name="Hopkins J.F."/>
            <person name="Rensing S.A."/>
            <person name="Schmutz J."/>
            <person name="Symeonidi A."/>
            <person name="Elias M."/>
            <person name="Eveleigh R.J."/>
            <person name="Herman E.K."/>
            <person name="Klute M.J."/>
            <person name="Nakayama T."/>
            <person name="Obornik M."/>
            <person name="Reyes-Prieto A."/>
            <person name="Armbrust E.V."/>
            <person name="Aves S.J."/>
            <person name="Beiko R.G."/>
            <person name="Coutinho P."/>
            <person name="Dacks J.B."/>
            <person name="Durnford D.G."/>
            <person name="Fast N.M."/>
            <person name="Green B.R."/>
            <person name="Grisdale C."/>
            <person name="Hempe F."/>
            <person name="Henrissat B."/>
            <person name="Hoppner M.P."/>
            <person name="Ishida K.-I."/>
            <person name="Kim E."/>
            <person name="Koreny L."/>
            <person name="Kroth P.G."/>
            <person name="Liu Y."/>
            <person name="Malik S.-B."/>
            <person name="Maier U.G."/>
            <person name="McRose D."/>
            <person name="Mock T."/>
            <person name="Neilson J.A."/>
            <person name="Onodera N.T."/>
            <person name="Poole A.M."/>
            <person name="Pritham E.J."/>
            <person name="Richards T.A."/>
            <person name="Rocap G."/>
            <person name="Roy S.W."/>
            <person name="Sarai C."/>
            <person name="Schaack S."/>
            <person name="Shirato S."/>
            <person name="Slamovits C.H."/>
            <person name="Spencer D.F."/>
            <person name="Suzuki S."/>
            <person name="Worden A.Z."/>
            <person name="Zauner S."/>
            <person name="Barry K."/>
            <person name="Bell C."/>
            <person name="Bharti A.K."/>
            <person name="Crow J.A."/>
            <person name="Grimwood J."/>
            <person name="Kramer R."/>
            <person name="Lindquist E."/>
            <person name="Lucas S."/>
            <person name="Salamov A."/>
            <person name="McFadden G.I."/>
            <person name="Lane C.E."/>
            <person name="Keeling P.J."/>
            <person name="Gray M.W."/>
            <person name="Grigoriev I.V."/>
            <person name="Archibald J.M."/>
        </authorList>
    </citation>
    <scope>NUCLEOTIDE SEQUENCE</scope>
    <source>
        <strain evidence="5">CCMP2712</strain>
    </source>
</reference>
<evidence type="ECO:0000313" key="4">
    <source>
        <dbReference type="EnsemblProtists" id="EKX35767"/>
    </source>
</evidence>
<accession>L1II67</accession>
<reference evidence="4" key="3">
    <citation type="submission" date="2015-06" db="UniProtKB">
        <authorList>
            <consortium name="EnsemblProtists"/>
        </authorList>
    </citation>
    <scope>IDENTIFICATION</scope>
</reference>
<evidence type="ECO:0000313" key="3">
    <source>
        <dbReference type="EMBL" id="EKX35767.1"/>
    </source>
</evidence>
<gene>
    <name evidence="3" type="ORF">GUITHDRAFT_118042</name>
</gene>
<dbReference type="PaxDb" id="55529-EKX35767"/>
<dbReference type="KEGG" id="gtt:GUITHDRAFT_118042"/>
<protein>
    <submittedName>
        <fullName evidence="3 4">Uncharacterized protein</fullName>
    </submittedName>
</protein>
<reference evidence="3 5" key="1">
    <citation type="journal article" date="2012" name="Nature">
        <title>Algal genomes reveal evolutionary mosaicism and the fate of nucleomorphs.</title>
        <authorList>
            <consortium name="DOE Joint Genome Institute"/>
            <person name="Curtis B.A."/>
            <person name="Tanifuji G."/>
            <person name="Burki F."/>
            <person name="Gruber A."/>
            <person name="Irimia M."/>
            <person name="Maruyama S."/>
            <person name="Arias M.C."/>
            <person name="Ball S.G."/>
            <person name="Gile G.H."/>
            <person name="Hirakawa Y."/>
            <person name="Hopkins J.F."/>
            <person name="Kuo A."/>
            <person name="Rensing S.A."/>
            <person name="Schmutz J."/>
            <person name="Symeonidi A."/>
            <person name="Elias M."/>
            <person name="Eveleigh R.J."/>
            <person name="Herman E.K."/>
            <person name="Klute M.J."/>
            <person name="Nakayama T."/>
            <person name="Obornik M."/>
            <person name="Reyes-Prieto A."/>
            <person name="Armbrust E.V."/>
            <person name="Aves S.J."/>
            <person name="Beiko R.G."/>
            <person name="Coutinho P."/>
            <person name="Dacks J.B."/>
            <person name="Durnford D.G."/>
            <person name="Fast N.M."/>
            <person name="Green B.R."/>
            <person name="Grisdale C.J."/>
            <person name="Hempel F."/>
            <person name="Henrissat B."/>
            <person name="Hoppner M.P."/>
            <person name="Ishida K."/>
            <person name="Kim E."/>
            <person name="Koreny L."/>
            <person name="Kroth P.G."/>
            <person name="Liu Y."/>
            <person name="Malik S.B."/>
            <person name="Maier U.G."/>
            <person name="McRose D."/>
            <person name="Mock T."/>
            <person name="Neilson J.A."/>
            <person name="Onodera N.T."/>
            <person name="Poole A.M."/>
            <person name="Pritham E.J."/>
            <person name="Richards T.A."/>
            <person name="Rocap G."/>
            <person name="Roy S.W."/>
            <person name="Sarai C."/>
            <person name="Schaack S."/>
            <person name="Shirato S."/>
            <person name="Slamovits C.H."/>
            <person name="Spencer D.F."/>
            <person name="Suzuki S."/>
            <person name="Worden A.Z."/>
            <person name="Zauner S."/>
            <person name="Barry K."/>
            <person name="Bell C."/>
            <person name="Bharti A.K."/>
            <person name="Crow J.A."/>
            <person name="Grimwood J."/>
            <person name="Kramer R."/>
            <person name="Lindquist E."/>
            <person name="Lucas S."/>
            <person name="Salamov A."/>
            <person name="McFadden G.I."/>
            <person name="Lane C.E."/>
            <person name="Keeling P.J."/>
            <person name="Gray M.W."/>
            <person name="Grigoriev I.V."/>
            <person name="Archibald J.M."/>
        </authorList>
    </citation>
    <scope>NUCLEOTIDE SEQUENCE</scope>
    <source>
        <strain evidence="3 5">CCMP2712</strain>
    </source>
</reference>
<organism evidence="3">
    <name type="scientific">Guillardia theta (strain CCMP2712)</name>
    <name type="common">Cryptophyte</name>
    <dbReference type="NCBI Taxonomy" id="905079"/>
    <lineage>
        <taxon>Eukaryota</taxon>
        <taxon>Cryptophyceae</taxon>
        <taxon>Pyrenomonadales</taxon>
        <taxon>Geminigeraceae</taxon>
        <taxon>Guillardia</taxon>
    </lineage>
</organism>
<keyword evidence="1" id="KW-0175">Coiled coil</keyword>
<dbReference type="EMBL" id="JH993084">
    <property type="protein sequence ID" value="EKX35767.1"/>
    <property type="molecule type" value="Genomic_DNA"/>
</dbReference>
<dbReference type="EnsemblProtists" id="EKX35767">
    <property type="protein sequence ID" value="EKX35767"/>
    <property type="gene ID" value="GUITHDRAFT_118042"/>
</dbReference>
<dbReference type="GeneID" id="17292508"/>
<feature type="coiled-coil region" evidence="1">
    <location>
        <begin position="124"/>
        <end position="266"/>
    </location>
</feature>
<feature type="region of interest" description="Disordered" evidence="2">
    <location>
        <begin position="53"/>
        <end position="107"/>
    </location>
</feature>